<evidence type="ECO:0000313" key="3">
    <source>
        <dbReference type="Proteomes" id="UP001596022"/>
    </source>
</evidence>
<protein>
    <submittedName>
        <fullName evidence="2">YlbG family protein</fullName>
    </submittedName>
</protein>
<evidence type="ECO:0000313" key="2">
    <source>
        <dbReference type="EMBL" id="MFC4617231.1"/>
    </source>
</evidence>
<accession>A0ABV9GG25</accession>
<dbReference type="PIRSF" id="PIRSF031653">
    <property type="entry name" value="UCP031653"/>
    <property type="match status" value="1"/>
</dbReference>
<organism evidence="2 3">
    <name type="scientific">Camelliibacillus cellulosilyticus</name>
    <dbReference type="NCBI Taxonomy" id="2174486"/>
    <lineage>
        <taxon>Bacteria</taxon>
        <taxon>Bacillati</taxon>
        <taxon>Bacillota</taxon>
        <taxon>Bacilli</taxon>
        <taxon>Bacillales</taxon>
        <taxon>Sporolactobacillaceae</taxon>
        <taxon>Camelliibacillus</taxon>
    </lineage>
</organism>
<dbReference type="RefSeq" id="WP_376844286.1">
    <property type="nucleotide sequence ID" value="NZ_JBHSFW010000001.1"/>
</dbReference>
<reference evidence="3" key="1">
    <citation type="journal article" date="2019" name="Int. J. Syst. Evol. Microbiol.">
        <title>The Global Catalogue of Microorganisms (GCM) 10K type strain sequencing project: providing services to taxonomists for standard genome sequencing and annotation.</title>
        <authorList>
            <consortium name="The Broad Institute Genomics Platform"/>
            <consortium name="The Broad Institute Genome Sequencing Center for Infectious Disease"/>
            <person name="Wu L."/>
            <person name="Ma J."/>
        </authorList>
    </citation>
    <scope>NUCLEOTIDE SEQUENCE [LARGE SCALE GENOMIC DNA]</scope>
    <source>
        <strain evidence="3">CGMCC 1.16306</strain>
    </source>
</reference>
<keyword evidence="1" id="KW-0963">Cytoplasm</keyword>
<dbReference type="EMBL" id="JBHSFW010000001">
    <property type="protein sequence ID" value="MFC4617231.1"/>
    <property type="molecule type" value="Genomic_DNA"/>
</dbReference>
<keyword evidence="3" id="KW-1185">Reference proteome</keyword>
<sequence length="90" mass="10830">MLAGKRGLIVWLHHMKQIRALKKYGNLHYVSNRMRYAVLYCDTDRYEAIVQLLKKQRFTKSVEPSHLHELKMHYAKAKDPQKAREEEMIF</sequence>
<dbReference type="Proteomes" id="UP001596022">
    <property type="component" value="Unassembled WGS sequence"/>
</dbReference>
<gene>
    <name evidence="2" type="ORF">ACFO4N_00650</name>
</gene>
<proteinExistence type="predicted"/>
<comment type="caution">
    <text evidence="2">The sequence shown here is derived from an EMBL/GenBank/DDBJ whole genome shotgun (WGS) entry which is preliminary data.</text>
</comment>
<dbReference type="InterPro" id="IPR016979">
    <property type="entry name" value="DUF2129"/>
</dbReference>
<name>A0ABV9GG25_9BACL</name>
<dbReference type="Pfam" id="PF09902">
    <property type="entry name" value="DUF2129"/>
    <property type="match status" value="1"/>
</dbReference>
<evidence type="ECO:0000256" key="1">
    <source>
        <dbReference type="ARBA" id="ARBA00022490"/>
    </source>
</evidence>